<sequence length="200" mass="23075">MYTRNLLSYNYKSNIDSIVMRKINLIKMLFLLLLLIIFLTSIVRFYNSIECTNSSSLAVDDFKTDISMLSETVNIIETERTSSENLQINHFGSDGKIVDASEIRTDLATALIKIGDMDNDKKLSDEEITELGMMKLDTKDIQKELREFQFNLRSSDHNLKNFIVITKGKYAGTILYNGPLKFIDDEHKRYFGLELCMDIK</sequence>
<name>A0A0B5Q7K4_CLOBE</name>
<dbReference type="AlphaFoldDB" id="A0A0B5Q7K4"/>
<accession>A0A0B5Q7K4</accession>
<evidence type="ECO:0008006" key="3">
    <source>
        <dbReference type="Google" id="ProtNLM"/>
    </source>
</evidence>
<proteinExistence type="predicted"/>
<organism evidence="1 2">
    <name type="scientific">Clostridium beijerinckii</name>
    <name type="common">Clostridium MP</name>
    <dbReference type="NCBI Taxonomy" id="1520"/>
    <lineage>
        <taxon>Bacteria</taxon>
        <taxon>Bacillati</taxon>
        <taxon>Bacillota</taxon>
        <taxon>Clostridia</taxon>
        <taxon>Eubacteriales</taxon>
        <taxon>Clostridiaceae</taxon>
        <taxon>Clostridium</taxon>
    </lineage>
</organism>
<dbReference type="Proteomes" id="UP000031866">
    <property type="component" value="Chromosome"/>
</dbReference>
<evidence type="ECO:0000313" key="1">
    <source>
        <dbReference type="EMBL" id="AJG98149.1"/>
    </source>
</evidence>
<gene>
    <name evidence="1" type="ORF">LF65_01541</name>
</gene>
<evidence type="ECO:0000313" key="2">
    <source>
        <dbReference type="Proteomes" id="UP000031866"/>
    </source>
</evidence>
<reference evidence="2" key="1">
    <citation type="submission" date="2014-12" db="EMBL/GenBank/DDBJ databases">
        <title>Genome sequence of Clostridium beijerinckii strain 59B.</title>
        <authorList>
            <person name="Little G.T."/>
            <person name="Minton N.P."/>
        </authorList>
    </citation>
    <scope>NUCLEOTIDE SEQUENCE [LARGE SCALE GENOMIC DNA]</scope>
    <source>
        <strain evidence="2">59B</strain>
    </source>
</reference>
<protein>
    <recommendedName>
        <fullName evidence="3">EF-hand domain-containing protein</fullName>
    </recommendedName>
</protein>
<dbReference type="KEGG" id="cbei:LF65_01541"/>
<dbReference type="EMBL" id="CP010086">
    <property type="protein sequence ID" value="AJG98149.1"/>
    <property type="molecule type" value="Genomic_DNA"/>
</dbReference>
<dbReference type="RefSeq" id="WP_041895321.1">
    <property type="nucleotide sequence ID" value="NZ_CP010086.2"/>
</dbReference>
<dbReference type="OrthoDB" id="1912109at2"/>
<dbReference type="STRING" id="1520.LF65_01541"/>